<reference evidence="3" key="1">
    <citation type="submission" date="2021-02" db="EMBL/GenBank/DDBJ databases">
        <title>Natronoglycomyces albus gen. nov., sp. nov, a haloalkaliphilic actinobacterium from a soda solonchak soil.</title>
        <authorList>
            <person name="Sorokin D.Y."/>
            <person name="Khijniak T.V."/>
            <person name="Zakharycheva A.P."/>
            <person name="Boueva O.V."/>
            <person name="Ariskina E.V."/>
            <person name="Hahnke R.L."/>
            <person name="Bunk B."/>
            <person name="Sproer C."/>
            <person name="Schumann P."/>
            <person name="Evtushenko L.I."/>
            <person name="Kublanov I.V."/>
        </authorList>
    </citation>
    <scope>NUCLEOTIDE SEQUENCE</scope>
    <source>
        <strain evidence="3">DSM 106290</strain>
    </source>
</reference>
<evidence type="ECO:0000313" key="4">
    <source>
        <dbReference type="Proteomes" id="UP000662939"/>
    </source>
</evidence>
<evidence type="ECO:0000256" key="1">
    <source>
        <dbReference type="SAM" id="Phobius"/>
    </source>
</evidence>
<dbReference type="InterPro" id="IPR012347">
    <property type="entry name" value="Ferritin-like"/>
</dbReference>
<keyword evidence="1" id="KW-1133">Transmembrane helix</keyword>
<accession>A0A895XK76</accession>
<dbReference type="InterPro" id="IPR005183">
    <property type="entry name" value="DUF305_CopM-like"/>
</dbReference>
<feature type="transmembrane region" description="Helical" evidence="1">
    <location>
        <begin position="6"/>
        <end position="26"/>
    </location>
</feature>
<proteinExistence type="predicted"/>
<sequence>MTRPVIYLVCTALASFVAGASLMVILNASSPGEDSAEAGFARDMSTHHAQAVAMSMHQWHSGEDEALRAIAYDIATGQQAEIGMMSEWLRDWNVSMTSSQPPMAWAQGEHAHDSSDGLMPGLATPQQLEEFYALEGRDADIMFAELMIRHHIGGVDMAEAALASSSHDDVTSSARRMAANQKTEIRAMEMHLERILEATSADD</sequence>
<feature type="domain" description="DUF305" evidence="2">
    <location>
        <begin position="37"/>
        <end position="190"/>
    </location>
</feature>
<keyword evidence="1" id="KW-0472">Membrane</keyword>
<dbReference type="AlphaFoldDB" id="A0A895XK76"/>
<dbReference type="PANTHER" id="PTHR36933">
    <property type="entry name" value="SLL0788 PROTEIN"/>
    <property type="match status" value="1"/>
</dbReference>
<dbReference type="RefSeq" id="WP_213172161.1">
    <property type="nucleotide sequence ID" value="NZ_CP070496.1"/>
</dbReference>
<dbReference type="Proteomes" id="UP000662939">
    <property type="component" value="Chromosome"/>
</dbReference>
<dbReference type="Pfam" id="PF03713">
    <property type="entry name" value="DUF305"/>
    <property type="match status" value="1"/>
</dbReference>
<dbReference type="Gene3D" id="1.20.1260.10">
    <property type="match status" value="1"/>
</dbReference>
<dbReference type="KEGG" id="nav:JQS30_04330"/>
<protein>
    <submittedName>
        <fullName evidence="3">DUF305 domain-containing protein</fullName>
    </submittedName>
</protein>
<keyword evidence="4" id="KW-1185">Reference proteome</keyword>
<evidence type="ECO:0000259" key="2">
    <source>
        <dbReference type="Pfam" id="PF03713"/>
    </source>
</evidence>
<gene>
    <name evidence="3" type="ORF">JQS30_04330</name>
</gene>
<keyword evidence="1" id="KW-0812">Transmembrane</keyword>
<evidence type="ECO:0000313" key="3">
    <source>
        <dbReference type="EMBL" id="QSB06151.1"/>
    </source>
</evidence>
<dbReference type="EMBL" id="CP070496">
    <property type="protein sequence ID" value="QSB06151.1"/>
    <property type="molecule type" value="Genomic_DNA"/>
</dbReference>
<dbReference type="PANTHER" id="PTHR36933:SF1">
    <property type="entry name" value="SLL0788 PROTEIN"/>
    <property type="match status" value="1"/>
</dbReference>
<organism evidence="3 4">
    <name type="scientific">Natronoglycomyces albus</name>
    <dbReference type="NCBI Taxonomy" id="2811108"/>
    <lineage>
        <taxon>Bacteria</taxon>
        <taxon>Bacillati</taxon>
        <taxon>Actinomycetota</taxon>
        <taxon>Actinomycetes</taxon>
        <taxon>Glycomycetales</taxon>
        <taxon>Glycomycetaceae</taxon>
        <taxon>Natronoglycomyces</taxon>
    </lineage>
</organism>
<name>A0A895XK76_9ACTN</name>